<evidence type="ECO:0000256" key="4">
    <source>
        <dbReference type="ARBA" id="ARBA00023125"/>
    </source>
</evidence>
<dbReference type="RefSeq" id="WP_008294160.1">
    <property type="nucleotide sequence ID" value="NZ_CM002299.1"/>
</dbReference>
<dbReference type="Gene3D" id="1.10.10.10">
    <property type="entry name" value="Winged helix-like DNA-binding domain superfamily/Winged helix DNA-binding domain"/>
    <property type="match status" value="1"/>
</dbReference>
<organism evidence="7 8">
    <name type="scientific">Congregibacter litoralis KT71</name>
    <dbReference type="NCBI Taxonomy" id="314285"/>
    <lineage>
        <taxon>Bacteria</taxon>
        <taxon>Pseudomonadati</taxon>
        <taxon>Pseudomonadota</taxon>
        <taxon>Gammaproteobacteria</taxon>
        <taxon>Cellvibrionales</taxon>
        <taxon>Halieaceae</taxon>
        <taxon>Congregibacter</taxon>
    </lineage>
</organism>
<dbReference type="InterPro" id="IPR013324">
    <property type="entry name" value="RNA_pol_sigma_r3/r4-like"/>
</dbReference>
<gene>
    <name evidence="7" type="ORF">KT71_08655</name>
</gene>
<comment type="similarity">
    <text evidence="1">Belongs to the sigma-70 factor family. ECF subfamily.</text>
</comment>
<dbReference type="InterPro" id="IPR036388">
    <property type="entry name" value="WH-like_DNA-bd_sf"/>
</dbReference>
<dbReference type="OrthoDB" id="9784272at2"/>
<dbReference type="GO" id="GO:0006352">
    <property type="term" value="P:DNA-templated transcription initiation"/>
    <property type="evidence" value="ECO:0007669"/>
    <property type="project" value="InterPro"/>
</dbReference>
<evidence type="ECO:0000313" key="7">
    <source>
        <dbReference type="EMBL" id="EAQ96113.1"/>
    </source>
</evidence>
<name>A4AD60_9GAMM</name>
<reference evidence="7 8" key="2">
    <citation type="journal article" date="2009" name="PLoS ONE">
        <title>The photosynthetic apparatus and its regulation in the aerobic gammaproteobacterium Congregibacter litoralis gen. nov., sp. nov.</title>
        <authorList>
            <person name="Spring S."/>
            <person name="Lunsdorf H."/>
            <person name="Fuchs B.M."/>
            <person name="Tindall B.J."/>
        </authorList>
    </citation>
    <scope>NUCLEOTIDE SEQUENCE [LARGE SCALE GENOMIC DNA]</scope>
    <source>
        <strain evidence="7">KT71</strain>
    </source>
</reference>
<keyword evidence="2" id="KW-0805">Transcription regulation</keyword>
<dbReference type="GO" id="GO:0016987">
    <property type="term" value="F:sigma factor activity"/>
    <property type="evidence" value="ECO:0007669"/>
    <property type="project" value="UniProtKB-KW"/>
</dbReference>
<keyword evidence="4" id="KW-0238">DNA-binding</keyword>
<feature type="domain" description="RNA polymerase sigma-70 region 2" evidence="6">
    <location>
        <begin position="24"/>
        <end position="97"/>
    </location>
</feature>
<dbReference type="GO" id="GO:0003677">
    <property type="term" value="F:DNA binding"/>
    <property type="evidence" value="ECO:0007669"/>
    <property type="project" value="UniProtKB-KW"/>
</dbReference>
<dbReference type="HOGENOM" id="CLU_047691_4_1_6"/>
<evidence type="ECO:0000259" key="6">
    <source>
        <dbReference type="Pfam" id="PF04542"/>
    </source>
</evidence>
<comment type="caution">
    <text evidence="7">The sequence shown here is derived from an EMBL/GenBank/DDBJ whole genome shotgun (WGS) entry which is preliminary data.</text>
</comment>
<protein>
    <submittedName>
        <fullName evidence="7">RNA polymerase sigma factor, sigma-70 family</fullName>
    </submittedName>
</protein>
<dbReference type="AlphaFoldDB" id="A4AD60"/>
<dbReference type="Gene3D" id="1.10.1740.10">
    <property type="match status" value="1"/>
</dbReference>
<dbReference type="EMBL" id="AAOA02000003">
    <property type="protein sequence ID" value="EAQ96113.1"/>
    <property type="molecule type" value="Genomic_DNA"/>
</dbReference>
<dbReference type="InterPro" id="IPR039425">
    <property type="entry name" value="RNA_pol_sigma-70-like"/>
</dbReference>
<dbReference type="InterPro" id="IPR013325">
    <property type="entry name" value="RNA_pol_sigma_r2"/>
</dbReference>
<keyword evidence="8" id="KW-1185">Reference proteome</keyword>
<dbReference type="PANTHER" id="PTHR43133:SF8">
    <property type="entry name" value="RNA POLYMERASE SIGMA FACTOR HI_1459-RELATED"/>
    <property type="match status" value="1"/>
</dbReference>
<dbReference type="PANTHER" id="PTHR43133">
    <property type="entry name" value="RNA POLYMERASE ECF-TYPE SIGMA FACTO"/>
    <property type="match status" value="1"/>
</dbReference>
<evidence type="ECO:0000256" key="1">
    <source>
        <dbReference type="ARBA" id="ARBA00010641"/>
    </source>
</evidence>
<dbReference type="Pfam" id="PF04542">
    <property type="entry name" value="Sigma70_r2"/>
    <property type="match status" value="1"/>
</dbReference>
<dbReference type="STRING" id="314285.KT71_08655"/>
<evidence type="ECO:0000313" key="8">
    <source>
        <dbReference type="Proteomes" id="UP000019205"/>
    </source>
</evidence>
<dbReference type="SUPFAM" id="SSF88659">
    <property type="entry name" value="Sigma3 and sigma4 domains of RNA polymerase sigma factors"/>
    <property type="match status" value="1"/>
</dbReference>
<sequence>MSERTSEELLFAFADGDMPAFETLYNRYKSPIKGYIYSKTRSQASADDITQLVWEKVIKSATRLKAEHSEANKAFSFKPYLYRIAQNLITDVWRSDRVVPISSLSGTSEYDLVSTVESDSAPVVDLISLQELTACVESKLMQFKQGFIEAFRLTRDGHLGYSEAAEVMGVNVETLRSRVKAVLLGIKPCLEGHKNA</sequence>
<accession>A4AD60</accession>
<evidence type="ECO:0000256" key="3">
    <source>
        <dbReference type="ARBA" id="ARBA00023082"/>
    </source>
</evidence>
<keyword evidence="5" id="KW-0804">Transcription</keyword>
<dbReference type="InterPro" id="IPR014284">
    <property type="entry name" value="RNA_pol_sigma-70_dom"/>
</dbReference>
<evidence type="ECO:0000256" key="2">
    <source>
        <dbReference type="ARBA" id="ARBA00023015"/>
    </source>
</evidence>
<dbReference type="SUPFAM" id="SSF88946">
    <property type="entry name" value="Sigma2 domain of RNA polymerase sigma factors"/>
    <property type="match status" value="1"/>
</dbReference>
<proteinExistence type="inferred from homology"/>
<dbReference type="eggNOG" id="COG1595">
    <property type="taxonomic scope" value="Bacteria"/>
</dbReference>
<keyword evidence="3" id="KW-0731">Sigma factor</keyword>
<reference evidence="7 8" key="1">
    <citation type="journal article" date="2007" name="Proc. Natl. Acad. Sci. U.S.A.">
        <title>Characterization of a marine gammaproteobacterium capable of aerobic anoxygenic photosynthesis.</title>
        <authorList>
            <person name="Fuchs B.M."/>
            <person name="Spring S."/>
            <person name="Teeling H."/>
            <person name="Quast C."/>
            <person name="Wulf J."/>
            <person name="Schattenhofer M."/>
            <person name="Yan S."/>
            <person name="Ferriera S."/>
            <person name="Johnson J."/>
            <person name="Glockner F.O."/>
            <person name="Amann R."/>
        </authorList>
    </citation>
    <scope>NUCLEOTIDE SEQUENCE [LARGE SCALE GENOMIC DNA]</scope>
    <source>
        <strain evidence="7">KT71</strain>
    </source>
</reference>
<dbReference type="Proteomes" id="UP000019205">
    <property type="component" value="Chromosome"/>
</dbReference>
<dbReference type="InterPro" id="IPR007627">
    <property type="entry name" value="RNA_pol_sigma70_r2"/>
</dbReference>
<evidence type="ECO:0000256" key="5">
    <source>
        <dbReference type="ARBA" id="ARBA00023163"/>
    </source>
</evidence>
<dbReference type="NCBIfam" id="TIGR02937">
    <property type="entry name" value="sigma70-ECF"/>
    <property type="match status" value="1"/>
</dbReference>